<evidence type="ECO:0000313" key="2">
    <source>
        <dbReference type="Proteomes" id="UP001205486"/>
    </source>
</evidence>
<sequence>MTEATTVGKLRPLPRHGVSLNDALRVWARVALLSFGGPAGQIAVMHRILVEEKRWISEERFLHALSYCMLLPGPEAQQLATYIGWLMHRTLGGLLAGGLFIVPGVIAIMALSYVYAAFGNVPITVALFFGLKAAVLAIVLEAMIRIGKRSLKNRVMKMLAAAAFVGIFFFNVPFPIIVFGAALIGFLGAALGVKAFQVTADHGSNGNTGNDALVDSLLGESQPEHTRPTLPRFLRVAAIWLALWLVPVIVLLAMLGSENVFSQIAVFFSKMAMVTFGGAYAVLAYVAQQAVDHYGWLKPGEMLDGLGMAETTPGPLIMVLQFVGFMAAYRDPGTLSPMLAGALGGLLATWVTFTPCFLWIYLGAPFIEIIRGNKALASGLSAITAAVVGVVLNLAVWFAIHTIFRETIPVHALMMDFNAPKLASVDPWALGLSATAAVAIFRFKVGMIPTLAACCALGIVLHITGLLR</sequence>
<comment type="caution">
    <text evidence="1">The sequence shown here is derived from an EMBL/GenBank/DDBJ whole genome shotgun (WGS) entry which is preliminary data.</text>
</comment>
<protein>
    <submittedName>
        <fullName evidence="1">Chromate transporter</fullName>
    </submittedName>
</protein>
<gene>
    <name evidence="1" type="ORF">J2S34_002090</name>
</gene>
<keyword evidence="2" id="KW-1185">Reference proteome</keyword>
<dbReference type="EMBL" id="JALJZS010000002">
    <property type="protein sequence ID" value="MCP1999642.1"/>
    <property type="molecule type" value="Genomic_DNA"/>
</dbReference>
<evidence type="ECO:0000313" key="1">
    <source>
        <dbReference type="EMBL" id="MCP1999642.1"/>
    </source>
</evidence>
<accession>A0ACC6AJD4</accession>
<name>A0ACC6AJD4_NITWI</name>
<dbReference type="Proteomes" id="UP001205486">
    <property type="component" value="Unassembled WGS sequence"/>
</dbReference>
<proteinExistence type="predicted"/>
<organism evidence="1 2">
    <name type="scientific">Nitrobacter winogradskyi</name>
    <name type="common">Nitrobacter agilis</name>
    <dbReference type="NCBI Taxonomy" id="913"/>
    <lineage>
        <taxon>Bacteria</taxon>
        <taxon>Pseudomonadati</taxon>
        <taxon>Pseudomonadota</taxon>
        <taxon>Alphaproteobacteria</taxon>
        <taxon>Hyphomicrobiales</taxon>
        <taxon>Nitrobacteraceae</taxon>
        <taxon>Nitrobacter</taxon>
    </lineage>
</organism>
<reference evidence="1" key="1">
    <citation type="submission" date="2022-03" db="EMBL/GenBank/DDBJ databases">
        <title>Interactions between chemoautotrophic and heterotrophic bacteria.</title>
        <authorList>
            <person name="Santoro A."/>
        </authorList>
    </citation>
    <scope>NUCLEOTIDE SEQUENCE</scope>
    <source>
        <strain evidence="1">Nb-106</strain>
    </source>
</reference>